<dbReference type="GO" id="GO:0017154">
    <property type="term" value="F:semaphorin receptor activity"/>
    <property type="evidence" value="ECO:0007669"/>
    <property type="project" value="InterPro"/>
</dbReference>
<dbReference type="EMBL" id="KK114464">
    <property type="protein sequence ID" value="KFM62511.1"/>
    <property type="molecule type" value="Genomic_DNA"/>
</dbReference>
<evidence type="ECO:0000259" key="1">
    <source>
        <dbReference type="Pfam" id="PF08337"/>
    </source>
</evidence>
<protein>
    <submittedName>
        <fullName evidence="2">Plexin-B</fullName>
    </submittedName>
</protein>
<feature type="non-terminal residue" evidence="2">
    <location>
        <position position="120"/>
    </location>
</feature>
<dbReference type="GO" id="GO:0002116">
    <property type="term" value="C:semaphorin receptor complex"/>
    <property type="evidence" value="ECO:0007669"/>
    <property type="project" value="TreeGrafter"/>
</dbReference>
<dbReference type="GO" id="GO:0030334">
    <property type="term" value="P:regulation of cell migration"/>
    <property type="evidence" value="ECO:0007669"/>
    <property type="project" value="TreeGrafter"/>
</dbReference>
<dbReference type="GO" id="GO:0008045">
    <property type="term" value="P:motor neuron axon guidance"/>
    <property type="evidence" value="ECO:0007669"/>
    <property type="project" value="TreeGrafter"/>
</dbReference>
<evidence type="ECO:0000313" key="3">
    <source>
        <dbReference type="Proteomes" id="UP000054359"/>
    </source>
</evidence>
<dbReference type="InterPro" id="IPR031148">
    <property type="entry name" value="Plexin"/>
</dbReference>
<proteinExistence type="predicted"/>
<dbReference type="InterPro" id="IPR013548">
    <property type="entry name" value="Plexin_cytoplasmic_RasGAP_dom"/>
</dbReference>
<dbReference type="InterPro" id="IPR008936">
    <property type="entry name" value="Rho_GTPase_activation_prot"/>
</dbReference>
<dbReference type="Pfam" id="PF08337">
    <property type="entry name" value="Plexin_cytopl"/>
    <property type="match status" value="1"/>
</dbReference>
<dbReference type="GO" id="GO:0050772">
    <property type="term" value="P:positive regulation of axonogenesis"/>
    <property type="evidence" value="ECO:0007669"/>
    <property type="project" value="TreeGrafter"/>
</dbReference>
<dbReference type="STRING" id="407821.A0A087TBM2"/>
<accession>A0A087TBM2</accession>
<dbReference type="OMA" id="MAYQART"/>
<organism evidence="2 3">
    <name type="scientific">Stegodyphus mimosarum</name>
    <name type="common">African social velvet spider</name>
    <dbReference type="NCBI Taxonomy" id="407821"/>
    <lineage>
        <taxon>Eukaryota</taxon>
        <taxon>Metazoa</taxon>
        <taxon>Ecdysozoa</taxon>
        <taxon>Arthropoda</taxon>
        <taxon>Chelicerata</taxon>
        <taxon>Arachnida</taxon>
        <taxon>Araneae</taxon>
        <taxon>Araneomorphae</taxon>
        <taxon>Entelegynae</taxon>
        <taxon>Eresoidea</taxon>
        <taxon>Eresidae</taxon>
        <taxon>Stegodyphus</taxon>
    </lineage>
</organism>
<dbReference type="GO" id="GO:0097374">
    <property type="term" value="P:sensory neuron axon guidance"/>
    <property type="evidence" value="ECO:0007669"/>
    <property type="project" value="TreeGrafter"/>
</dbReference>
<dbReference type="OrthoDB" id="125363at2759"/>
<dbReference type="AlphaFoldDB" id="A0A087TBM2"/>
<gene>
    <name evidence="2" type="ORF">X975_08126</name>
</gene>
<dbReference type="Proteomes" id="UP000054359">
    <property type="component" value="Unassembled WGS sequence"/>
</dbReference>
<reference evidence="2 3" key="1">
    <citation type="submission" date="2013-11" db="EMBL/GenBank/DDBJ databases">
        <title>Genome sequencing of Stegodyphus mimosarum.</title>
        <authorList>
            <person name="Bechsgaard J."/>
        </authorList>
    </citation>
    <scope>NUCLEOTIDE SEQUENCE [LARGE SCALE GENOMIC DNA]</scope>
</reference>
<dbReference type="GO" id="GO:0007162">
    <property type="term" value="P:negative regulation of cell adhesion"/>
    <property type="evidence" value="ECO:0007669"/>
    <property type="project" value="TreeGrafter"/>
</dbReference>
<keyword evidence="3" id="KW-1185">Reference proteome</keyword>
<name>A0A087TBM2_STEMI</name>
<dbReference type="Gene3D" id="1.10.506.10">
    <property type="entry name" value="GTPase Activation - p120gap, domain 1"/>
    <property type="match status" value="1"/>
</dbReference>
<dbReference type="PANTHER" id="PTHR22625:SF44">
    <property type="entry name" value="PLEXIN-B"/>
    <property type="match status" value="1"/>
</dbReference>
<dbReference type="PANTHER" id="PTHR22625">
    <property type="entry name" value="PLEXIN"/>
    <property type="match status" value="1"/>
</dbReference>
<dbReference type="GO" id="GO:0008360">
    <property type="term" value="P:regulation of cell shape"/>
    <property type="evidence" value="ECO:0007669"/>
    <property type="project" value="TreeGrafter"/>
</dbReference>
<evidence type="ECO:0000313" key="2">
    <source>
        <dbReference type="EMBL" id="KFM62511.1"/>
    </source>
</evidence>
<sequence>MDSCSTSEHRLGKDSPSNKLLFARDIPTYRKMVNRFYQDVANLPPVTEQEMCVSLQMLSMAHSGEVDSVNALKELYIYVSRYGNQILEALDSDPLCMSQHLARKLDTVAYTIGGGEASLC</sequence>
<feature type="domain" description="Plexin cytoplasmic RasGAP" evidence="1">
    <location>
        <begin position="1"/>
        <end position="86"/>
    </location>
</feature>
<dbReference type="GO" id="GO:0005886">
    <property type="term" value="C:plasma membrane"/>
    <property type="evidence" value="ECO:0007669"/>
    <property type="project" value="TreeGrafter"/>
</dbReference>